<sequence>MKTRATLSEQEIKSIHTARHLDPLPPGYFYNGYLYQHIYGEKRSFHPNMEEFIKEYISEANKEIEQFNHQLELELQGQPDMFDL</sequence>
<protein>
    <submittedName>
        <fullName evidence="1">Uncharacterized protein</fullName>
    </submittedName>
</protein>
<dbReference type="AlphaFoldDB" id="A0A3Q2CEU2"/>
<reference evidence="1" key="2">
    <citation type="submission" date="2025-09" db="UniProtKB">
        <authorList>
            <consortium name="Ensembl"/>
        </authorList>
    </citation>
    <scope>IDENTIFICATION</scope>
</reference>
<organism evidence="1 2">
    <name type="scientific">Cyprinodon variegatus</name>
    <name type="common">Sheepshead minnow</name>
    <dbReference type="NCBI Taxonomy" id="28743"/>
    <lineage>
        <taxon>Eukaryota</taxon>
        <taxon>Metazoa</taxon>
        <taxon>Chordata</taxon>
        <taxon>Craniata</taxon>
        <taxon>Vertebrata</taxon>
        <taxon>Euteleostomi</taxon>
        <taxon>Actinopterygii</taxon>
        <taxon>Neopterygii</taxon>
        <taxon>Teleostei</taxon>
        <taxon>Neoteleostei</taxon>
        <taxon>Acanthomorphata</taxon>
        <taxon>Ovalentaria</taxon>
        <taxon>Atherinomorphae</taxon>
        <taxon>Cyprinodontiformes</taxon>
        <taxon>Cyprinodontidae</taxon>
        <taxon>Cyprinodon</taxon>
    </lineage>
</organism>
<dbReference type="GeneTree" id="ENSGT00940000168737"/>
<dbReference type="OMA" id="FINNGYQ"/>
<accession>A0A3Q2CEU2</accession>
<dbReference type="PANTHER" id="PTHR33664">
    <property type="entry name" value="RCG26366"/>
    <property type="match status" value="1"/>
</dbReference>
<name>A0A3Q2CEU2_CYPVA</name>
<dbReference type="PANTHER" id="PTHR33664:SF1">
    <property type="entry name" value="DYNEIN AXONEMAL ASSEMBLY FACTOR 9"/>
    <property type="match status" value="1"/>
</dbReference>
<keyword evidence="2" id="KW-1185">Reference proteome</keyword>
<evidence type="ECO:0000313" key="1">
    <source>
        <dbReference type="Ensembl" id="ENSCVAP00000003553.1"/>
    </source>
</evidence>
<proteinExistence type="predicted"/>
<dbReference type="STRING" id="28743.ENSCVAP00000003553"/>
<dbReference type="Proteomes" id="UP000265020">
    <property type="component" value="Unassembled WGS sequence"/>
</dbReference>
<dbReference type="Ensembl" id="ENSCVAT00000009844.1">
    <property type="protein sequence ID" value="ENSCVAP00000003553.1"/>
    <property type="gene ID" value="ENSCVAG00000004745.1"/>
</dbReference>
<reference evidence="1" key="1">
    <citation type="submission" date="2025-08" db="UniProtKB">
        <authorList>
            <consortium name="Ensembl"/>
        </authorList>
    </citation>
    <scope>IDENTIFICATION</scope>
</reference>
<dbReference type="InterPro" id="IPR040342">
    <property type="entry name" value="DNAAF9"/>
</dbReference>
<evidence type="ECO:0000313" key="2">
    <source>
        <dbReference type="Proteomes" id="UP000265020"/>
    </source>
</evidence>